<reference evidence="5 8" key="2">
    <citation type="submission" date="2020-08" db="EMBL/GenBank/DDBJ databases">
        <title>Genome public.</title>
        <authorList>
            <person name="Liu C."/>
            <person name="Sun Q."/>
        </authorList>
    </citation>
    <scope>NUCLEOTIDE SEQUENCE [LARGE SCALE GENOMIC DNA]</scope>
    <source>
        <strain evidence="5 8">426_9</strain>
    </source>
</reference>
<dbReference type="SUPFAM" id="SSF46689">
    <property type="entry name" value="Homeodomain-like"/>
    <property type="match status" value="1"/>
</dbReference>
<keyword evidence="1" id="KW-0805">Transcription regulation</keyword>
<dbReference type="RefSeq" id="WP_115498747.1">
    <property type="nucleotide sequence ID" value="NZ_JACRTI010000009.1"/>
</dbReference>
<dbReference type="PANTHER" id="PTHR43280:SF32">
    <property type="entry name" value="TRANSCRIPTIONAL REGULATORY PROTEIN"/>
    <property type="match status" value="1"/>
</dbReference>
<evidence type="ECO:0000256" key="3">
    <source>
        <dbReference type="ARBA" id="ARBA00023163"/>
    </source>
</evidence>
<evidence type="ECO:0000313" key="7">
    <source>
        <dbReference type="Proteomes" id="UP000256321"/>
    </source>
</evidence>
<dbReference type="Proteomes" id="UP000629596">
    <property type="component" value="Unassembled WGS sequence"/>
</dbReference>
<dbReference type="Gene3D" id="1.10.10.60">
    <property type="entry name" value="Homeodomain-like"/>
    <property type="match status" value="1"/>
</dbReference>
<dbReference type="PROSITE" id="PS01124">
    <property type="entry name" value="HTH_ARAC_FAMILY_2"/>
    <property type="match status" value="1"/>
</dbReference>
<dbReference type="GO" id="GO:0043565">
    <property type="term" value="F:sequence-specific DNA binding"/>
    <property type="evidence" value="ECO:0007669"/>
    <property type="project" value="InterPro"/>
</dbReference>
<dbReference type="InterPro" id="IPR009057">
    <property type="entry name" value="Homeodomain-like_sf"/>
</dbReference>
<evidence type="ECO:0000313" key="8">
    <source>
        <dbReference type="Proteomes" id="UP000629596"/>
    </source>
</evidence>
<sequence>MKKGTVTTIGIEDFKANSHIIDYVDDDFVVINSLEDIPNSNDTVRLNCFLVVFCIEGCVQLEMNTKTYLLEANHMMICLPTAVLSHALISPKHKISIMGFSTRFLQRTVKMDKETWNTISYVYNNPVKYVEESENLIFKLYTDLIIEKINQGPQLYYGKEIMQYLFSALFCEMIADLKMNVDHPAEAKKIKDGMKQADYIFKRFMEKLSMDNGSHRSVQYYANELFYTPKYLSKVIKQVCGRGPLDLINEHTIELIKYQLKHSEKSIKEIAEEFNFSNISFLGKYVKAHLGMSPSNYRNSGEN</sequence>
<dbReference type="SMART" id="SM00342">
    <property type="entry name" value="HTH_ARAC"/>
    <property type="match status" value="1"/>
</dbReference>
<keyword evidence="8" id="KW-1185">Reference proteome</keyword>
<feature type="domain" description="HTH araC/xylS-type" evidence="4">
    <location>
        <begin position="202"/>
        <end position="300"/>
    </location>
</feature>
<gene>
    <name evidence="6" type="ORF">DWU89_05670</name>
    <name evidence="5" type="ORF">H8784_05555</name>
</gene>
<reference evidence="6 7" key="1">
    <citation type="submission" date="2018-07" db="EMBL/GenBank/DDBJ databases">
        <title>Parabacteroides acidifaciens nov. sp., isolated from human feces.</title>
        <authorList>
            <person name="Wang Y.J."/>
        </authorList>
    </citation>
    <scope>NUCLEOTIDE SEQUENCE [LARGE SCALE GENOMIC DNA]</scope>
    <source>
        <strain evidence="6 7">426-9</strain>
    </source>
</reference>
<dbReference type="EMBL" id="JACRTI010000009">
    <property type="protein sequence ID" value="MBC8601187.1"/>
    <property type="molecule type" value="Genomic_DNA"/>
</dbReference>
<dbReference type="InterPro" id="IPR018060">
    <property type="entry name" value="HTH_AraC"/>
</dbReference>
<comment type="caution">
    <text evidence="6">The sequence shown here is derived from an EMBL/GenBank/DDBJ whole genome shotgun (WGS) entry which is preliminary data.</text>
</comment>
<keyword evidence="2" id="KW-0238">DNA-binding</keyword>
<dbReference type="AlphaFoldDB" id="A0A3D8HGL6"/>
<dbReference type="Pfam" id="PF12833">
    <property type="entry name" value="HTH_18"/>
    <property type="match status" value="1"/>
</dbReference>
<evidence type="ECO:0000256" key="1">
    <source>
        <dbReference type="ARBA" id="ARBA00023015"/>
    </source>
</evidence>
<evidence type="ECO:0000256" key="2">
    <source>
        <dbReference type="ARBA" id="ARBA00023125"/>
    </source>
</evidence>
<accession>A0A3D8HGL6</accession>
<keyword evidence="3" id="KW-0804">Transcription</keyword>
<dbReference type="EMBL" id="QREV01000009">
    <property type="protein sequence ID" value="RDU50129.1"/>
    <property type="molecule type" value="Genomic_DNA"/>
</dbReference>
<name>A0A3D8HGL6_9BACT</name>
<evidence type="ECO:0000259" key="4">
    <source>
        <dbReference type="PROSITE" id="PS01124"/>
    </source>
</evidence>
<dbReference type="PANTHER" id="PTHR43280">
    <property type="entry name" value="ARAC-FAMILY TRANSCRIPTIONAL REGULATOR"/>
    <property type="match status" value="1"/>
</dbReference>
<evidence type="ECO:0000313" key="6">
    <source>
        <dbReference type="EMBL" id="RDU50129.1"/>
    </source>
</evidence>
<dbReference type="Proteomes" id="UP000256321">
    <property type="component" value="Unassembled WGS sequence"/>
</dbReference>
<organism evidence="6 7">
    <name type="scientific">Parabacteroides acidifaciens</name>
    <dbReference type="NCBI Taxonomy" id="2290935"/>
    <lineage>
        <taxon>Bacteria</taxon>
        <taxon>Pseudomonadati</taxon>
        <taxon>Bacteroidota</taxon>
        <taxon>Bacteroidia</taxon>
        <taxon>Bacteroidales</taxon>
        <taxon>Tannerellaceae</taxon>
        <taxon>Parabacteroides</taxon>
    </lineage>
</organism>
<evidence type="ECO:0000313" key="5">
    <source>
        <dbReference type="EMBL" id="MBC8601187.1"/>
    </source>
</evidence>
<dbReference type="GO" id="GO:0003700">
    <property type="term" value="F:DNA-binding transcription factor activity"/>
    <property type="evidence" value="ECO:0007669"/>
    <property type="project" value="InterPro"/>
</dbReference>
<proteinExistence type="predicted"/>
<protein>
    <submittedName>
        <fullName evidence="6">AraC family transcriptional regulator</fullName>
    </submittedName>
</protein>